<sequence length="76" mass="8480">MDRQLFDATGVGWAQLERLVAEAVLRFDPDQAEAERKAAADRRHFDIDQVDEHGLVQVDALLDAADGYDLDQAVAR</sequence>
<dbReference type="AlphaFoldDB" id="A0A5C4WD99"/>
<proteinExistence type="predicted"/>
<evidence type="ECO:0000313" key="3">
    <source>
        <dbReference type="Proteomes" id="UP000313231"/>
    </source>
</evidence>
<feature type="domain" description="DUF222" evidence="1">
    <location>
        <begin position="8"/>
        <end position="75"/>
    </location>
</feature>
<feature type="non-terminal residue" evidence="2">
    <location>
        <position position="76"/>
    </location>
</feature>
<accession>A0A5C4WD99</accession>
<comment type="caution">
    <text evidence="2">The sequence shown here is derived from an EMBL/GenBank/DDBJ whole genome shotgun (WGS) entry which is preliminary data.</text>
</comment>
<dbReference type="Proteomes" id="UP000313231">
    <property type="component" value="Unassembled WGS sequence"/>
</dbReference>
<protein>
    <submittedName>
        <fullName evidence="2">DUF222 domain-containing protein</fullName>
    </submittedName>
</protein>
<dbReference type="InterPro" id="IPR003870">
    <property type="entry name" value="DUF222"/>
</dbReference>
<organism evidence="2 3">
    <name type="scientific">Nocardioides albidus</name>
    <dbReference type="NCBI Taxonomy" id="1517589"/>
    <lineage>
        <taxon>Bacteria</taxon>
        <taxon>Bacillati</taxon>
        <taxon>Actinomycetota</taxon>
        <taxon>Actinomycetes</taxon>
        <taxon>Propionibacteriales</taxon>
        <taxon>Nocardioidaceae</taxon>
        <taxon>Nocardioides</taxon>
    </lineage>
</organism>
<dbReference type="Pfam" id="PF02720">
    <property type="entry name" value="DUF222"/>
    <property type="match status" value="1"/>
</dbReference>
<reference evidence="2 3" key="1">
    <citation type="journal article" date="2016" name="Int. J. Syst. Evol. Microbiol.">
        <title>Nocardioides albidus sp. nov., an actinobacterium isolated from garden soil.</title>
        <authorList>
            <person name="Singh H."/>
            <person name="Du J."/>
            <person name="Trinh H."/>
            <person name="Won K."/>
            <person name="Yang J.E."/>
            <person name="Yin C."/>
            <person name="Kook M."/>
            <person name="Yi T.H."/>
        </authorList>
    </citation>
    <scope>NUCLEOTIDE SEQUENCE [LARGE SCALE GENOMIC DNA]</scope>
    <source>
        <strain evidence="2 3">CCTCC AB 2015297</strain>
    </source>
</reference>
<evidence type="ECO:0000313" key="2">
    <source>
        <dbReference type="EMBL" id="TNM46167.1"/>
    </source>
</evidence>
<name>A0A5C4WD99_9ACTN</name>
<gene>
    <name evidence="2" type="ORF">FHP29_04150</name>
</gene>
<dbReference type="EMBL" id="VDMP01000016">
    <property type="protein sequence ID" value="TNM46167.1"/>
    <property type="molecule type" value="Genomic_DNA"/>
</dbReference>
<evidence type="ECO:0000259" key="1">
    <source>
        <dbReference type="Pfam" id="PF02720"/>
    </source>
</evidence>
<keyword evidence="3" id="KW-1185">Reference proteome</keyword>